<dbReference type="EC" id="1.16.3.2" evidence="7"/>
<dbReference type="Pfam" id="PF00210">
    <property type="entry name" value="Ferritin"/>
    <property type="match status" value="1"/>
</dbReference>
<evidence type="ECO:0000313" key="9">
    <source>
        <dbReference type="EMBL" id="MBM3331341.1"/>
    </source>
</evidence>
<dbReference type="InterPro" id="IPR041719">
    <property type="entry name" value="Ferritin_prok"/>
</dbReference>
<evidence type="ECO:0000259" key="8">
    <source>
        <dbReference type="PROSITE" id="PS50905"/>
    </source>
</evidence>
<comment type="catalytic activity">
    <reaction evidence="7">
        <text>4 Fe(2+) + O2 + 6 H2O = 4 iron(III) oxide-hydroxide + 12 H(+)</text>
        <dbReference type="Rhea" id="RHEA:11972"/>
        <dbReference type="ChEBI" id="CHEBI:15377"/>
        <dbReference type="ChEBI" id="CHEBI:15378"/>
        <dbReference type="ChEBI" id="CHEBI:15379"/>
        <dbReference type="ChEBI" id="CHEBI:29033"/>
        <dbReference type="ChEBI" id="CHEBI:78619"/>
        <dbReference type="EC" id="1.16.3.2"/>
    </reaction>
</comment>
<feature type="binding site" evidence="6">
    <location>
        <position position="127"/>
    </location>
    <ligand>
        <name>Fe cation</name>
        <dbReference type="ChEBI" id="CHEBI:24875"/>
        <label>1</label>
    </ligand>
</feature>
<dbReference type="GO" id="GO:0005829">
    <property type="term" value="C:cytosol"/>
    <property type="evidence" value="ECO:0007669"/>
    <property type="project" value="TreeGrafter"/>
</dbReference>
<evidence type="ECO:0000256" key="4">
    <source>
        <dbReference type="ARBA" id="ARBA00023002"/>
    </source>
</evidence>
<dbReference type="InterPro" id="IPR008331">
    <property type="entry name" value="Ferritin_DPS_dom"/>
</dbReference>
<keyword evidence="3 6" id="KW-0479">Metal-binding</keyword>
<dbReference type="FunFam" id="1.20.1260.10:FF:000001">
    <property type="entry name" value="Non-heme ferritin"/>
    <property type="match status" value="1"/>
</dbReference>
<keyword evidence="2 7" id="KW-0409">Iron storage</keyword>
<evidence type="ECO:0000256" key="3">
    <source>
        <dbReference type="ARBA" id="ARBA00022723"/>
    </source>
</evidence>
<reference evidence="9" key="1">
    <citation type="submission" date="2019-03" db="EMBL/GenBank/DDBJ databases">
        <title>Lake Tanganyika Metagenome-Assembled Genomes (MAGs).</title>
        <authorList>
            <person name="Tran P."/>
        </authorList>
    </citation>
    <scope>NUCLEOTIDE SEQUENCE</scope>
    <source>
        <strain evidence="9">K_DeepCast_150m_m2_040</strain>
    </source>
</reference>
<dbReference type="EMBL" id="VGIR01000026">
    <property type="protein sequence ID" value="MBM3331341.1"/>
    <property type="molecule type" value="Genomic_DNA"/>
</dbReference>
<comment type="subcellular location">
    <subcellularLocation>
        <location evidence="7">Cytoplasm</location>
    </subcellularLocation>
</comment>
<dbReference type="InterPro" id="IPR009078">
    <property type="entry name" value="Ferritin-like_SF"/>
</dbReference>
<accession>A0A937XGS4</accession>
<dbReference type="PROSITE" id="PS50905">
    <property type="entry name" value="FERRITIN_LIKE"/>
    <property type="match status" value="1"/>
</dbReference>
<dbReference type="SUPFAM" id="SSF47240">
    <property type="entry name" value="Ferritin-like"/>
    <property type="match status" value="1"/>
</dbReference>
<comment type="similarity">
    <text evidence="1 7">Belongs to the ferritin family. Prokaryotic subfamily.</text>
</comment>
<organism evidence="9 10">
    <name type="scientific">candidate division WOR-3 bacterium</name>
    <dbReference type="NCBI Taxonomy" id="2052148"/>
    <lineage>
        <taxon>Bacteria</taxon>
        <taxon>Bacteria division WOR-3</taxon>
    </lineage>
</organism>
<dbReference type="Gene3D" id="1.20.1260.10">
    <property type="match status" value="1"/>
</dbReference>
<feature type="binding site" evidence="6">
    <location>
        <position position="53"/>
    </location>
    <ligand>
        <name>Fe cation</name>
        <dbReference type="ChEBI" id="CHEBI:24875"/>
        <label>1</label>
    </ligand>
</feature>
<dbReference type="Proteomes" id="UP000779900">
    <property type="component" value="Unassembled WGS sequence"/>
</dbReference>
<dbReference type="CDD" id="cd01055">
    <property type="entry name" value="Nonheme_Ferritin"/>
    <property type="match status" value="1"/>
</dbReference>
<gene>
    <name evidence="9" type="ORF">FJY68_05740</name>
</gene>
<protein>
    <recommendedName>
        <fullName evidence="7">Ferritin</fullName>
        <ecNumber evidence="7">1.16.3.2</ecNumber>
    </recommendedName>
</protein>
<dbReference type="GO" id="GO:0004322">
    <property type="term" value="F:ferroxidase activity"/>
    <property type="evidence" value="ECO:0007669"/>
    <property type="project" value="TreeGrafter"/>
</dbReference>
<evidence type="ECO:0000313" key="10">
    <source>
        <dbReference type="Proteomes" id="UP000779900"/>
    </source>
</evidence>
<name>A0A937XGS4_UNCW3</name>
<feature type="binding site" evidence="6">
    <location>
        <position position="94"/>
    </location>
    <ligand>
        <name>Fe cation</name>
        <dbReference type="ChEBI" id="CHEBI:24875"/>
        <label>1</label>
    </ligand>
</feature>
<feature type="domain" description="Ferritin-like diiron" evidence="8">
    <location>
        <begin position="1"/>
        <end position="145"/>
    </location>
</feature>
<keyword evidence="4" id="KW-0560">Oxidoreductase</keyword>
<comment type="function">
    <text evidence="7">Iron-storage protein.</text>
</comment>
<dbReference type="InterPro" id="IPR001519">
    <property type="entry name" value="Ferritin"/>
</dbReference>
<keyword evidence="5 6" id="KW-0408">Iron</keyword>
<dbReference type="GO" id="GO:0008199">
    <property type="term" value="F:ferric iron binding"/>
    <property type="evidence" value="ECO:0007669"/>
    <property type="project" value="InterPro"/>
</dbReference>
<dbReference type="InterPro" id="IPR009040">
    <property type="entry name" value="Ferritin-like_diiron"/>
</dbReference>
<dbReference type="GO" id="GO:0006826">
    <property type="term" value="P:iron ion transport"/>
    <property type="evidence" value="ECO:0007669"/>
    <property type="project" value="InterPro"/>
</dbReference>
<keyword evidence="7" id="KW-0963">Cytoplasm</keyword>
<evidence type="ECO:0000256" key="2">
    <source>
        <dbReference type="ARBA" id="ARBA00022434"/>
    </source>
</evidence>
<dbReference type="AlphaFoldDB" id="A0A937XGS4"/>
<dbReference type="PANTHER" id="PTHR11431">
    <property type="entry name" value="FERRITIN"/>
    <property type="match status" value="1"/>
</dbReference>
<dbReference type="GO" id="GO:0008198">
    <property type="term" value="F:ferrous iron binding"/>
    <property type="evidence" value="ECO:0007669"/>
    <property type="project" value="TreeGrafter"/>
</dbReference>
<sequence>MVPKKIEEAFSEQIKHELESAYIYLSMAAYFDADGFPGMGTWMRAQVQEEQTHAMRFYKHIVERGGHVKLHPLAMPPQDWKSPLAAFEAAYEHEKFITGKIDGLMKLSLAENDHASRSLLQWFVDEQVEEEANTSKVAQDLKLVGNDGRGILMMDRELGTRTFVLAPELAALYAQAAAGA</sequence>
<dbReference type="GO" id="GO:0042802">
    <property type="term" value="F:identical protein binding"/>
    <property type="evidence" value="ECO:0007669"/>
    <property type="project" value="UniProtKB-ARBA"/>
</dbReference>
<evidence type="ECO:0000256" key="1">
    <source>
        <dbReference type="ARBA" id="ARBA00006950"/>
    </source>
</evidence>
<comment type="caution">
    <text evidence="9">The sequence shown here is derived from an EMBL/GenBank/DDBJ whole genome shotgun (WGS) entry which is preliminary data.</text>
</comment>
<evidence type="ECO:0000256" key="5">
    <source>
        <dbReference type="ARBA" id="ARBA00023004"/>
    </source>
</evidence>
<feature type="binding site" evidence="6">
    <location>
        <position position="50"/>
    </location>
    <ligand>
        <name>Fe cation</name>
        <dbReference type="ChEBI" id="CHEBI:24875"/>
        <label>1</label>
    </ligand>
</feature>
<evidence type="ECO:0000256" key="6">
    <source>
        <dbReference type="PIRSR" id="PIRSR601519-1"/>
    </source>
</evidence>
<proteinExistence type="inferred from homology"/>
<feature type="binding site" evidence="6">
    <location>
        <position position="17"/>
    </location>
    <ligand>
        <name>Fe cation</name>
        <dbReference type="ChEBI" id="CHEBI:24875"/>
        <label>1</label>
    </ligand>
</feature>
<dbReference type="GO" id="GO:0006879">
    <property type="term" value="P:intracellular iron ion homeostasis"/>
    <property type="evidence" value="ECO:0007669"/>
    <property type="project" value="UniProtKB-KW"/>
</dbReference>
<dbReference type="InterPro" id="IPR012347">
    <property type="entry name" value="Ferritin-like"/>
</dbReference>
<evidence type="ECO:0000256" key="7">
    <source>
        <dbReference type="RuleBase" id="RU361145"/>
    </source>
</evidence>
<dbReference type="PANTHER" id="PTHR11431:SF127">
    <property type="entry name" value="BACTERIAL NON-HEME FERRITIN"/>
    <property type="match status" value="1"/>
</dbReference>